<sequence>MSESGSKFDKSVDAWAHWQSSPWGRLRYTVARANLDTYVGGRSGLRVLDLGGGDGLESILLARNGNQVTLVDSSPAMLDIASGRADAAGVSASMTFVNSEVLDLPRSIATGSFDVVLLHNVLQYLPQGIGALPAVTAPLADGGIFSVISINKFSEPIAAAARRADPTEALNLLGESRYRSVTFDSDLTMFAAGDIIDAIEATGDFGDVNHYGIRCFSDFIAADDEKWDPEFYSALEALELASTARWPYMHTARLFQIIGRRASKDARQSRGSGR</sequence>
<evidence type="ECO:0000259" key="4">
    <source>
        <dbReference type="Pfam" id="PF13847"/>
    </source>
</evidence>
<dbReference type="EMBL" id="CP124545">
    <property type="protein sequence ID" value="WMN02043.1"/>
    <property type="molecule type" value="Genomic_DNA"/>
</dbReference>
<reference evidence="5" key="1">
    <citation type="submission" date="2023-08" db="EMBL/GenBank/DDBJ databases">
        <title>Isolation and Characterization of Rhodococcus erythropolis MGMM8.</title>
        <authorList>
            <person name="Diabankana R.G.C."/>
            <person name="Afordoanyi D.M."/>
            <person name="Validov S.Z."/>
        </authorList>
    </citation>
    <scope>NUCLEOTIDE SEQUENCE</scope>
    <source>
        <strain evidence="5">MGMM8</strain>
    </source>
</reference>
<accession>A0AAX4A078</accession>
<evidence type="ECO:0000313" key="5">
    <source>
        <dbReference type="EMBL" id="WMN02043.1"/>
    </source>
</evidence>
<organism evidence="5 6">
    <name type="scientific">Rhodococcus erythropolis</name>
    <name type="common">Arthrobacter picolinophilus</name>
    <dbReference type="NCBI Taxonomy" id="1833"/>
    <lineage>
        <taxon>Bacteria</taxon>
        <taxon>Bacillati</taxon>
        <taxon>Actinomycetota</taxon>
        <taxon>Actinomycetes</taxon>
        <taxon>Mycobacteriales</taxon>
        <taxon>Nocardiaceae</taxon>
        <taxon>Rhodococcus</taxon>
        <taxon>Rhodococcus erythropolis group</taxon>
    </lineage>
</organism>
<dbReference type="InterPro" id="IPR029063">
    <property type="entry name" value="SAM-dependent_MTases_sf"/>
</dbReference>
<name>A0AAX4A078_RHOER</name>
<dbReference type="InterPro" id="IPR025714">
    <property type="entry name" value="Methyltranfer_dom"/>
</dbReference>
<protein>
    <submittedName>
        <fullName evidence="5">Methyltransferase domain-containing protein</fullName>
    </submittedName>
</protein>
<dbReference type="PANTHER" id="PTHR43464">
    <property type="entry name" value="METHYLTRANSFERASE"/>
    <property type="match status" value="1"/>
</dbReference>
<dbReference type="Proteomes" id="UP001230933">
    <property type="component" value="Chromosome"/>
</dbReference>
<dbReference type="Pfam" id="PF13847">
    <property type="entry name" value="Methyltransf_31"/>
    <property type="match status" value="1"/>
</dbReference>
<dbReference type="SUPFAM" id="SSF53335">
    <property type="entry name" value="S-adenosyl-L-methionine-dependent methyltransferases"/>
    <property type="match status" value="1"/>
</dbReference>
<evidence type="ECO:0000256" key="1">
    <source>
        <dbReference type="ARBA" id="ARBA00022603"/>
    </source>
</evidence>
<dbReference type="RefSeq" id="WP_070387083.1">
    <property type="nucleotide sequence ID" value="NZ_CP124545.1"/>
</dbReference>
<dbReference type="GO" id="GO:0008168">
    <property type="term" value="F:methyltransferase activity"/>
    <property type="evidence" value="ECO:0007669"/>
    <property type="project" value="UniProtKB-KW"/>
</dbReference>
<feature type="domain" description="Methyltransferase" evidence="4">
    <location>
        <begin position="43"/>
        <end position="153"/>
    </location>
</feature>
<dbReference type="Gene3D" id="3.40.50.150">
    <property type="entry name" value="Vaccinia Virus protein VP39"/>
    <property type="match status" value="1"/>
</dbReference>
<dbReference type="AlphaFoldDB" id="A0AAX4A078"/>
<dbReference type="CDD" id="cd02440">
    <property type="entry name" value="AdoMet_MTases"/>
    <property type="match status" value="1"/>
</dbReference>
<gene>
    <name evidence="5" type="ORF">QIE55_30275</name>
</gene>
<keyword evidence="1 5" id="KW-0489">Methyltransferase</keyword>
<dbReference type="PANTHER" id="PTHR43464:SF19">
    <property type="entry name" value="UBIQUINONE BIOSYNTHESIS O-METHYLTRANSFERASE, MITOCHONDRIAL"/>
    <property type="match status" value="1"/>
</dbReference>
<keyword evidence="3" id="KW-0949">S-adenosyl-L-methionine</keyword>
<evidence type="ECO:0000256" key="2">
    <source>
        <dbReference type="ARBA" id="ARBA00022679"/>
    </source>
</evidence>
<keyword evidence="2" id="KW-0808">Transferase</keyword>
<evidence type="ECO:0000256" key="3">
    <source>
        <dbReference type="ARBA" id="ARBA00022691"/>
    </source>
</evidence>
<evidence type="ECO:0000313" key="6">
    <source>
        <dbReference type="Proteomes" id="UP001230933"/>
    </source>
</evidence>
<proteinExistence type="predicted"/>
<dbReference type="GO" id="GO:0032259">
    <property type="term" value="P:methylation"/>
    <property type="evidence" value="ECO:0007669"/>
    <property type="project" value="UniProtKB-KW"/>
</dbReference>